<dbReference type="Pfam" id="PF00535">
    <property type="entry name" value="Glycos_transf_2"/>
    <property type="match status" value="1"/>
</dbReference>
<keyword evidence="1" id="KW-1133">Transmembrane helix</keyword>
<dbReference type="OrthoDB" id="9801954at2"/>
<organism evidence="3 4">
    <name type="scientific">Aeromonas lusitana</name>
    <dbReference type="NCBI Taxonomy" id="931529"/>
    <lineage>
        <taxon>Bacteria</taxon>
        <taxon>Pseudomonadati</taxon>
        <taxon>Pseudomonadota</taxon>
        <taxon>Gammaproteobacteria</taxon>
        <taxon>Aeromonadales</taxon>
        <taxon>Aeromonadaceae</taxon>
        <taxon>Aeromonas</taxon>
    </lineage>
</organism>
<comment type="caution">
    <text evidence="3">The sequence shown here is derived from an EMBL/GenBank/DDBJ whole genome shotgun (WGS) entry which is preliminary data.</text>
</comment>
<dbReference type="PANTHER" id="PTHR22916">
    <property type="entry name" value="GLYCOSYLTRANSFERASE"/>
    <property type="match status" value="1"/>
</dbReference>
<dbReference type="AlphaFoldDB" id="A0A2M8HA96"/>
<feature type="transmembrane region" description="Helical" evidence="1">
    <location>
        <begin position="151"/>
        <end position="173"/>
    </location>
</feature>
<keyword evidence="1" id="KW-0812">Transmembrane</keyword>
<feature type="domain" description="Glycosyltransferase 2-like" evidence="2">
    <location>
        <begin position="6"/>
        <end position="132"/>
    </location>
</feature>
<evidence type="ECO:0000313" key="4">
    <source>
        <dbReference type="Proteomes" id="UP000232060"/>
    </source>
</evidence>
<protein>
    <recommendedName>
        <fullName evidence="2">Glycosyltransferase 2-like domain-containing protein</fullName>
    </recommendedName>
</protein>
<evidence type="ECO:0000313" key="3">
    <source>
        <dbReference type="EMBL" id="PJC93488.1"/>
    </source>
</evidence>
<dbReference type="SUPFAM" id="SSF53448">
    <property type="entry name" value="Nucleotide-diphospho-sugar transferases"/>
    <property type="match status" value="1"/>
</dbReference>
<dbReference type="Proteomes" id="UP000232060">
    <property type="component" value="Unassembled WGS sequence"/>
</dbReference>
<evidence type="ECO:0000259" key="2">
    <source>
        <dbReference type="Pfam" id="PF00535"/>
    </source>
</evidence>
<dbReference type="Gene3D" id="3.90.550.10">
    <property type="entry name" value="Spore Coat Polysaccharide Biosynthesis Protein SpsA, Chain A"/>
    <property type="match status" value="1"/>
</dbReference>
<dbReference type="InterPro" id="IPR001173">
    <property type="entry name" value="Glyco_trans_2-like"/>
</dbReference>
<dbReference type="PANTHER" id="PTHR22916:SF3">
    <property type="entry name" value="UDP-GLCNAC:BETAGAL BETA-1,3-N-ACETYLGLUCOSAMINYLTRANSFERASE-LIKE PROTEIN 1"/>
    <property type="match status" value="1"/>
</dbReference>
<dbReference type="RefSeq" id="WP_100859748.1">
    <property type="nucleotide sequence ID" value="NZ_PGCP01000013.1"/>
</dbReference>
<gene>
    <name evidence="3" type="ORF">CUC44_09650</name>
</gene>
<proteinExistence type="predicted"/>
<keyword evidence="4" id="KW-1185">Reference proteome</keyword>
<evidence type="ECO:0000256" key="1">
    <source>
        <dbReference type="SAM" id="Phobius"/>
    </source>
</evidence>
<accession>A0A2M8HA96</accession>
<sequence length="329" mass="37845">MSPLLSICIPTYNREFFLKECLSSISEQINKNDPIEVVISDNASTDNTSELVSSFNDKLKLKYVINEKNIGFDANCLNVVKHATGSYCLILGSDDCLYDAALGKILGIIREDKGDLIHYGYTQCGIDIKDVKCDFPVKNKFSTINTRSESLYTYLAGMSTISNLFAFISTFVFRRSMWDAIQDKEKYIGSQYIHLFVIYSIIHNGCKVFSVPECLVYARGNNPNEWNSEPGKFLSLDIKTFHRIVVDIFSYEQSAYKAFGCVFKKQYTYKGILNLLTTTGAYHVDDNLKLLKKFEYNKLFLFFIPFFINNNKFKYVLKNVISSYRRLFK</sequence>
<dbReference type="GO" id="GO:0016758">
    <property type="term" value="F:hexosyltransferase activity"/>
    <property type="evidence" value="ECO:0007669"/>
    <property type="project" value="UniProtKB-ARBA"/>
</dbReference>
<reference evidence="3 4" key="1">
    <citation type="submission" date="2017-11" db="EMBL/GenBank/DDBJ databases">
        <title>Draft genome sequence of environmental isolate Aeromonas lusitania sp. nov. MDC 2473.</title>
        <authorList>
            <person name="Colston S.M."/>
            <person name="Navarro A."/>
            <person name="Martinez-Murcia A.J."/>
            <person name="Graf J."/>
        </authorList>
    </citation>
    <scope>NUCLEOTIDE SEQUENCE [LARGE SCALE GENOMIC DNA]</scope>
    <source>
        <strain evidence="3 4">MDC 2473</strain>
    </source>
</reference>
<dbReference type="EMBL" id="PGCP01000013">
    <property type="protein sequence ID" value="PJC93488.1"/>
    <property type="molecule type" value="Genomic_DNA"/>
</dbReference>
<dbReference type="InterPro" id="IPR029044">
    <property type="entry name" value="Nucleotide-diphossugar_trans"/>
</dbReference>
<keyword evidence="1" id="KW-0472">Membrane</keyword>
<name>A0A2M8HA96_9GAMM</name>